<reference evidence="8 9" key="1">
    <citation type="submission" date="2019-09" db="EMBL/GenBank/DDBJ databases">
        <title>Bird 10,000 Genomes (B10K) Project - Family phase.</title>
        <authorList>
            <person name="Zhang G."/>
        </authorList>
    </citation>
    <scope>NUCLEOTIDE SEQUENCE [LARGE SCALE GENOMIC DNA]</scope>
    <source>
        <strain evidence="8">B10K-DU-009-04</strain>
        <tissue evidence="8">Mixed tissue sample</tissue>
    </source>
</reference>
<sequence>IYVIRHLTGAFAALGIPDKIKTDNGPGYVSQKLQVFLQQWGVTHIMGIPNSPQGQAIIEPSHQT</sequence>
<organism evidence="8 9">
    <name type="scientific">Podilymbus podiceps</name>
    <name type="common">Pied-billed grebe</name>
    <dbReference type="NCBI Taxonomy" id="9252"/>
    <lineage>
        <taxon>Eukaryota</taxon>
        <taxon>Metazoa</taxon>
        <taxon>Chordata</taxon>
        <taxon>Craniata</taxon>
        <taxon>Vertebrata</taxon>
        <taxon>Euteleostomi</taxon>
        <taxon>Archelosauria</taxon>
        <taxon>Archosauria</taxon>
        <taxon>Dinosauria</taxon>
        <taxon>Saurischia</taxon>
        <taxon>Theropoda</taxon>
        <taxon>Coelurosauria</taxon>
        <taxon>Aves</taxon>
        <taxon>Neognathae</taxon>
        <taxon>Neoaves</taxon>
        <taxon>Mirandornithes</taxon>
        <taxon>Podicipediformes</taxon>
        <taxon>Podicipedidae</taxon>
        <taxon>Podilymbus</taxon>
    </lineage>
</organism>
<evidence type="ECO:0000256" key="2">
    <source>
        <dbReference type="ARBA" id="ARBA00022695"/>
    </source>
</evidence>
<dbReference type="Pfam" id="PF00665">
    <property type="entry name" value="rve"/>
    <property type="match status" value="1"/>
</dbReference>
<name>A0A7L0TJL6_PODPO</name>
<evidence type="ECO:0000313" key="9">
    <source>
        <dbReference type="Proteomes" id="UP000555275"/>
    </source>
</evidence>
<feature type="non-terminal residue" evidence="8">
    <location>
        <position position="1"/>
    </location>
</feature>
<dbReference type="InterPro" id="IPR036397">
    <property type="entry name" value="RNaseH_sf"/>
</dbReference>
<keyword evidence="2" id="KW-0548">Nucleotidyltransferase</keyword>
<evidence type="ECO:0000313" key="8">
    <source>
        <dbReference type="EMBL" id="NXL54921.1"/>
    </source>
</evidence>
<keyword evidence="6" id="KW-0695">RNA-directed DNA polymerase</keyword>
<evidence type="ECO:0000256" key="6">
    <source>
        <dbReference type="ARBA" id="ARBA00022918"/>
    </source>
</evidence>
<dbReference type="OrthoDB" id="9359997at2759"/>
<keyword evidence="5" id="KW-0378">Hydrolase</keyword>
<proteinExistence type="predicted"/>
<keyword evidence="9" id="KW-1185">Reference proteome</keyword>
<dbReference type="GO" id="GO:0016787">
    <property type="term" value="F:hydrolase activity"/>
    <property type="evidence" value="ECO:0007669"/>
    <property type="project" value="UniProtKB-KW"/>
</dbReference>
<keyword evidence="3" id="KW-0540">Nuclease</keyword>
<dbReference type="EMBL" id="VXAO01004210">
    <property type="protein sequence ID" value="NXL54921.1"/>
    <property type="molecule type" value="Genomic_DNA"/>
</dbReference>
<protein>
    <submittedName>
        <fullName evidence="8">POK6 protein</fullName>
    </submittedName>
</protein>
<dbReference type="Gene3D" id="3.30.420.10">
    <property type="entry name" value="Ribonuclease H-like superfamily/Ribonuclease H"/>
    <property type="match status" value="1"/>
</dbReference>
<keyword evidence="1" id="KW-0808">Transferase</keyword>
<dbReference type="GO" id="GO:0015074">
    <property type="term" value="P:DNA integration"/>
    <property type="evidence" value="ECO:0007669"/>
    <property type="project" value="InterPro"/>
</dbReference>
<dbReference type="PANTHER" id="PTHR41694">
    <property type="entry name" value="ENDOGENOUS RETROVIRUS GROUP K MEMBER POL PROTEIN"/>
    <property type="match status" value="1"/>
</dbReference>
<keyword evidence="4" id="KW-0255">Endonuclease</keyword>
<evidence type="ECO:0000256" key="5">
    <source>
        <dbReference type="ARBA" id="ARBA00022801"/>
    </source>
</evidence>
<dbReference type="AlphaFoldDB" id="A0A7L0TJL6"/>
<dbReference type="PANTHER" id="PTHR41694:SF3">
    <property type="entry name" value="RNA-DIRECTED DNA POLYMERASE-RELATED"/>
    <property type="match status" value="1"/>
</dbReference>
<dbReference type="GO" id="GO:0004519">
    <property type="term" value="F:endonuclease activity"/>
    <property type="evidence" value="ECO:0007669"/>
    <property type="project" value="UniProtKB-KW"/>
</dbReference>
<comment type="caution">
    <text evidence="8">The sequence shown here is derived from an EMBL/GenBank/DDBJ whole genome shotgun (WGS) entry which is preliminary data.</text>
</comment>
<dbReference type="GO" id="GO:0003964">
    <property type="term" value="F:RNA-directed DNA polymerase activity"/>
    <property type="evidence" value="ECO:0007669"/>
    <property type="project" value="UniProtKB-KW"/>
</dbReference>
<dbReference type="Proteomes" id="UP000555275">
    <property type="component" value="Unassembled WGS sequence"/>
</dbReference>
<evidence type="ECO:0000256" key="4">
    <source>
        <dbReference type="ARBA" id="ARBA00022759"/>
    </source>
</evidence>
<evidence type="ECO:0000256" key="1">
    <source>
        <dbReference type="ARBA" id="ARBA00022679"/>
    </source>
</evidence>
<evidence type="ECO:0000259" key="7">
    <source>
        <dbReference type="PROSITE" id="PS50994"/>
    </source>
</evidence>
<accession>A0A7L0TJL6</accession>
<gene>
    <name evidence="8" type="primary">Ervk6_1</name>
    <name evidence="8" type="ORF">PODPOD_R15275</name>
</gene>
<evidence type="ECO:0000256" key="3">
    <source>
        <dbReference type="ARBA" id="ARBA00022722"/>
    </source>
</evidence>
<dbReference type="GO" id="GO:0035613">
    <property type="term" value="F:RNA stem-loop binding"/>
    <property type="evidence" value="ECO:0007669"/>
    <property type="project" value="TreeGrafter"/>
</dbReference>
<dbReference type="PROSITE" id="PS50994">
    <property type="entry name" value="INTEGRASE"/>
    <property type="match status" value="1"/>
</dbReference>
<feature type="non-terminal residue" evidence="8">
    <location>
        <position position="64"/>
    </location>
</feature>
<dbReference type="InterPro" id="IPR012337">
    <property type="entry name" value="RNaseH-like_sf"/>
</dbReference>
<dbReference type="SUPFAM" id="SSF53098">
    <property type="entry name" value="Ribonuclease H-like"/>
    <property type="match status" value="1"/>
</dbReference>
<dbReference type="InterPro" id="IPR001584">
    <property type="entry name" value="Integrase_cat-core"/>
</dbReference>
<feature type="domain" description="Integrase catalytic" evidence="7">
    <location>
        <begin position="1"/>
        <end position="64"/>
    </location>
</feature>